<gene>
    <name evidence="2" type="ORF">EDM22_08680</name>
</gene>
<dbReference type="AlphaFoldDB" id="A0A3M8AFR2"/>
<dbReference type="NCBIfam" id="TIGR04354">
    <property type="entry name" value="amphi-Trp"/>
    <property type="match status" value="1"/>
</dbReference>
<evidence type="ECO:0000259" key="1">
    <source>
        <dbReference type="Pfam" id="PF20068"/>
    </source>
</evidence>
<name>A0A3M8AFR2_9MICO</name>
<evidence type="ECO:0000313" key="3">
    <source>
        <dbReference type="Proteomes" id="UP000275048"/>
    </source>
</evidence>
<protein>
    <submittedName>
        <fullName evidence="2">Amphi-Trp domain-containing protein</fullName>
    </submittedName>
</protein>
<dbReference type="OrthoDB" id="7068983at2"/>
<dbReference type="Pfam" id="PF20068">
    <property type="entry name" value="Amphi-Trp"/>
    <property type="match status" value="1"/>
</dbReference>
<evidence type="ECO:0000313" key="2">
    <source>
        <dbReference type="EMBL" id="RNB49999.1"/>
    </source>
</evidence>
<proteinExistence type="predicted"/>
<dbReference type="InterPro" id="IPR027598">
    <property type="entry name" value="Amphi-Trp_dom"/>
</dbReference>
<dbReference type="Proteomes" id="UP000275048">
    <property type="component" value="Unassembled WGS sequence"/>
</dbReference>
<sequence>MDLFDIDDTQRMSREAAAARLHALADALARNNSVEFDRKGRRITVRIPDQVNLKVEVELGDEGENELEVELTW</sequence>
<keyword evidence="3" id="KW-1185">Reference proteome</keyword>
<comment type="caution">
    <text evidence="2">The sequence shown here is derived from an EMBL/GenBank/DDBJ whole genome shotgun (WGS) entry which is preliminary data.</text>
</comment>
<accession>A0A3M8AFR2</accession>
<dbReference type="EMBL" id="RHHB01000012">
    <property type="protein sequence ID" value="RNB49999.1"/>
    <property type="molecule type" value="Genomic_DNA"/>
</dbReference>
<dbReference type="RefSeq" id="WP_122936668.1">
    <property type="nucleotide sequence ID" value="NZ_JBHSNT010000007.1"/>
</dbReference>
<reference evidence="2 3" key="1">
    <citation type="submission" date="2018-10" db="EMBL/GenBank/DDBJ databases">
        <title>Isolation, diversity and antibacterial activity of antinobacteria from the wheat rhizosphere soil.</title>
        <authorList>
            <person name="Sun T."/>
        </authorList>
    </citation>
    <scope>NUCLEOTIDE SEQUENCE [LARGE SCALE GENOMIC DNA]</scope>
    <source>
        <strain evidence="2 3">SJ-23</strain>
    </source>
</reference>
<organism evidence="2 3">
    <name type="scientific">Agromyces tardus</name>
    <dbReference type="NCBI Taxonomy" id="2583849"/>
    <lineage>
        <taxon>Bacteria</taxon>
        <taxon>Bacillati</taxon>
        <taxon>Actinomycetota</taxon>
        <taxon>Actinomycetes</taxon>
        <taxon>Micrococcales</taxon>
        <taxon>Microbacteriaceae</taxon>
        <taxon>Agromyces</taxon>
    </lineage>
</organism>
<feature type="domain" description="Amphi-Trp" evidence="1">
    <location>
        <begin position="7"/>
        <end position="73"/>
    </location>
</feature>